<evidence type="ECO:0000313" key="2">
    <source>
        <dbReference type="Proteomes" id="UP001222027"/>
    </source>
</evidence>
<accession>A0AAV8PHT0</accession>
<proteinExistence type="predicted"/>
<comment type="caution">
    <text evidence="1">The sequence shown here is derived from an EMBL/GenBank/DDBJ whole genome shotgun (WGS) entry which is preliminary data.</text>
</comment>
<gene>
    <name evidence="1" type="ORF">OPV22_013145</name>
</gene>
<protein>
    <submittedName>
        <fullName evidence="1">Uncharacterized protein</fullName>
    </submittedName>
</protein>
<name>A0AAV8PHT0_ENSVE</name>
<dbReference type="AlphaFoldDB" id="A0AAV8PHT0"/>
<dbReference type="EMBL" id="JAQQAF010000004">
    <property type="protein sequence ID" value="KAJ8491424.1"/>
    <property type="molecule type" value="Genomic_DNA"/>
</dbReference>
<reference evidence="1 2" key="1">
    <citation type="submission" date="2022-12" db="EMBL/GenBank/DDBJ databases">
        <title>Chromosome-scale assembly of the Ensete ventricosum genome.</title>
        <authorList>
            <person name="Dussert Y."/>
            <person name="Stocks J."/>
            <person name="Wendawek A."/>
            <person name="Woldeyes F."/>
            <person name="Nichols R.A."/>
            <person name="Borrell J.S."/>
        </authorList>
    </citation>
    <scope>NUCLEOTIDE SEQUENCE [LARGE SCALE GENOMIC DNA]</scope>
    <source>
        <strain evidence="2">cv. Maze</strain>
        <tissue evidence="1">Seeds</tissue>
    </source>
</reference>
<dbReference type="Proteomes" id="UP001222027">
    <property type="component" value="Unassembled WGS sequence"/>
</dbReference>
<organism evidence="1 2">
    <name type="scientific">Ensete ventricosum</name>
    <name type="common">Abyssinian banana</name>
    <name type="synonym">Musa ensete</name>
    <dbReference type="NCBI Taxonomy" id="4639"/>
    <lineage>
        <taxon>Eukaryota</taxon>
        <taxon>Viridiplantae</taxon>
        <taxon>Streptophyta</taxon>
        <taxon>Embryophyta</taxon>
        <taxon>Tracheophyta</taxon>
        <taxon>Spermatophyta</taxon>
        <taxon>Magnoliopsida</taxon>
        <taxon>Liliopsida</taxon>
        <taxon>Zingiberales</taxon>
        <taxon>Musaceae</taxon>
        <taxon>Ensete</taxon>
    </lineage>
</organism>
<keyword evidence="2" id="KW-1185">Reference proteome</keyword>
<evidence type="ECO:0000313" key="1">
    <source>
        <dbReference type="EMBL" id="KAJ8491424.1"/>
    </source>
</evidence>
<sequence length="67" mass="7797">MEMLLMKCHHLVQNRLRRHMRNKVAAMKAAELVNKNLVGFGRLGYLSTLTKRRSYSGLTKRTALVKR</sequence>